<organism evidence="2">
    <name type="scientific">Picea sitchensis</name>
    <name type="common">Sitka spruce</name>
    <name type="synonym">Pinus sitchensis</name>
    <dbReference type="NCBI Taxonomy" id="3332"/>
    <lineage>
        <taxon>Eukaryota</taxon>
        <taxon>Viridiplantae</taxon>
        <taxon>Streptophyta</taxon>
        <taxon>Embryophyta</taxon>
        <taxon>Tracheophyta</taxon>
        <taxon>Spermatophyta</taxon>
        <taxon>Pinopsida</taxon>
        <taxon>Pinidae</taxon>
        <taxon>Conifers I</taxon>
        <taxon>Pinales</taxon>
        <taxon>Pinaceae</taxon>
        <taxon>Picea</taxon>
    </lineage>
</organism>
<sequence>MINSSQRSKLRRNQSSFSRVSMELGRSSDDQLPVMILFQKFVTSAGILVECTHLGCKPVFDEENSNSQLPHDCPFEKIMNDILQTEYAAFGWKLGLTDLAEKG</sequence>
<dbReference type="EMBL" id="BT123529">
    <property type="protein sequence ID" value="ADE76845.1"/>
    <property type="molecule type" value="mRNA"/>
</dbReference>
<feature type="region of interest" description="Disordered" evidence="1">
    <location>
        <begin position="1"/>
        <end position="25"/>
    </location>
</feature>
<accession>D5ABC6</accession>
<name>D5ABC6_PICSI</name>
<reference evidence="2" key="1">
    <citation type="submission" date="2010-04" db="EMBL/GenBank/DDBJ databases">
        <authorList>
            <person name="Reid K.E."/>
            <person name="Liao N."/>
            <person name="Chan S."/>
            <person name="Docking R."/>
            <person name="Taylor G."/>
            <person name="Moore R."/>
            <person name="Mayo M."/>
            <person name="Munro S."/>
            <person name="King J."/>
            <person name="Yanchuk A."/>
            <person name="Holt R."/>
            <person name="Jones S."/>
            <person name="Marra M."/>
            <person name="Ritland C.E."/>
            <person name="Ritland K."/>
            <person name="Bohlmann J."/>
        </authorList>
    </citation>
    <scope>NUCLEOTIDE SEQUENCE</scope>
    <source>
        <tissue evidence="2">Bud</tissue>
    </source>
</reference>
<evidence type="ECO:0000256" key="1">
    <source>
        <dbReference type="SAM" id="MobiDB-lite"/>
    </source>
</evidence>
<evidence type="ECO:0000313" key="2">
    <source>
        <dbReference type="EMBL" id="ADE76845.1"/>
    </source>
</evidence>
<protein>
    <submittedName>
        <fullName evidence="2">Uncharacterized protein</fullName>
    </submittedName>
</protein>
<dbReference type="AlphaFoldDB" id="D5ABC6"/>
<proteinExistence type="evidence at transcript level"/>
<feature type="compositionally biased region" description="Polar residues" evidence="1">
    <location>
        <begin position="1"/>
        <end position="19"/>
    </location>
</feature>